<dbReference type="InterPro" id="IPR044876">
    <property type="entry name" value="HRDC_dom_sf"/>
</dbReference>
<dbReference type="Pfam" id="PF01612">
    <property type="entry name" value="DNA_pol_A_exo1"/>
    <property type="match status" value="1"/>
</dbReference>
<dbReference type="InterPro" id="IPR051086">
    <property type="entry name" value="RNase_D-like"/>
</dbReference>
<dbReference type="Pfam" id="PF18305">
    <property type="entry name" value="DNA_pol_A_exoN"/>
    <property type="match status" value="1"/>
</dbReference>
<dbReference type="PROSITE" id="PS50967">
    <property type="entry name" value="HRDC"/>
    <property type="match status" value="1"/>
</dbReference>
<proteinExistence type="predicted"/>
<dbReference type="InterPro" id="IPR036397">
    <property type="entry name" value="RNaseH_sf"/>
</dbReference>
<feature type="domain" description="HRDC" evidence="1">
    <location>
        <begin position="243"/>
        <end position="323"/>
    </location>
</feature>
<gene>
    <name evidence="2" type="ORF">UFOPK4092_00795</name>
</gene>
<dbReference type="GO" id="GO:0006139">
    <property type="term" value="P:nucleobase-containing compound metabolic process"/>
    <property type="evidence" value="ECO:0007669"/>
    <property type="project" value="InterPro"/>
</dbReference>
<dbReference type="Gene3D" id="1.10.150.80">
    <property type="entry name" value="HRDC domain"/>
    <property type="match status" value="2"/>
</dbReference>
<organism evidence="2">
    <name type="scientific">freshwater metagenome</name>
    <dbReference type="NCBI Taxonomy" id="449393"/>
    <lineage>
        <taxon>unclassified sequences</taxon>
        <taxon>metagenomes</taxon>
        <taxon>ecological metagenomes</taxon>
    </lineage>
</organism>
<dbReference type="Pfam" id="PF00570">
    <property type="entry name" value="HRDC"/>
    <property type="match status" value="1"/>
</dbReference>
<dbReference type="GO" id="GO:0000166">
    <property type="term" value="F:nucleotide binding"/>
    <property type="evidence" value="ECO:0007669"/>
    <property type="project" value="InterPro"/>
</dbReference>
<evidence type="ECO:0000259" key="1">
    <source>
        <dbReference type="PROSITE" id="PS50967"/>
    </source>
</evidence>
<protein>
    <submittedName>
        <fullName evidence="2">Unannotated protein</fullName>
    </submittedName>
</protein>
<dbReference type="CDD" id="cd06142">
    <property type="entry name" value="RNaseD_exo"/>
    <property type="match status" value="1"/>
</dbReference>
<evidence type="ECO:0000313" key="2">
    <source>
        <dbReference type="EMBL" id="CAB5018518.1"/>
    </source>
</evidence>
<dbReference type="InterPro" id="IPR012337">
    <property type="entry name" value="RNaseH-like_sf"/>
</dbReference>
<dbReference type="Gene3D" id="3.30.420.10">
    <property type="entry name" value="Ribonuclease H-like superfamily/Ribonuclease H"/>
    <property type="match status" value="1"/>
</dbReference>
<dbReference type="SMART" id="SM00341">
    <property type="entry name" value="HRDC"/>
    <property type="match status" value="1"/>
</dbReference>
<dbReference type="InterPro" id="IPR002562">
    <property type="entry name" value="3'-5'_exonuclease_dom"/>
</dbReference>
<dbReference type="InterPro" id="IPR010997">
    <property type="entry name" value="HRDC-like_sf"/>
</dbReference>
<dbReference type="PANTHER" id="PTHR47649:SF1">
    <property type="entry name" value="RIBONUCLEASE D"/>
    <property type="match status" value="1"/>
</dbReference>
<dbReference type="InterPro" id="IPR002121">
    <property type="entry name" value="HRDC_dom"/>
</dbReference>
<dbReference type="PANTHER" id="PTHR47649">
    <property type="entry name" value="RIBONUCLEASE D"/>
    <property type="match status" value="1"/>
</dbReference>
<dbReference type="InterPro" id="IPR041605">
    <property type="entry name" value="Exo_C"/>
</dbReference>
<dbReference type="EMBL" id="CAFBPJ010000077">
    <property type="protein sequence ID" value="CAB5018518.1"/>
    <property type="molecule type" value="Genomic_DNA"/>
</dbReference>
<dbReference type="SUPFAM" id="SSF47819">
    <property type="entry name" value="HRDC-like"/>
    <property type="match status" value="1"/>
</dbReference>
<dbReference type="AlphaFoldDB" id="A0A6J7QLE9"/>
<name>A0A6J7QLE9_9ZZZZ</name>
<sequence length="428" mass="46421">MTTIEPESELALNAQPDLADSEVVTAPLIPFIPREPVPDVITNVTSLRAYAERLREGHGPLALDAERASGFKYSQRAYLVQLRRAGAGTALIDPISVPDLSVIQAATEGVEWILHAATQDLACLAEVGLRPSRLFDTELAGRLLGRERVSLGPLVASELGEHLEKGHGAADWSIRPLSSAQLLYAALDVELLAELRDVMYAELERDGKIIWALEEFESLLTFTPRDRGDDPWRRTSGIHKIRKPRALAVVRALWVARDTVAQREDIAPGRILPDAAIAAAATILPTTADALGEIKEFNGRGQTRRRATWWAAISSALALSEAELPMASLPTAGPPAPRAWAERDPEAFARLEAARAGLKKISERVQVPVENLLSPELVRRVCWSPPTAPVMLAEVLRAGGARPWQIELTGSILQSALGAKVTPQVTGE</sequence>
<reference evidence="2" key="1">
    <citation type="submission" date="2020-05" db="EMBL/GenBank/DDBJ databases">
        <authorList>
            <person name="Chiriac C."/>
            <person name="Salcher M."/>
            <person name="Ghai R."/>
            <person name="Kavagutti S V."/>
        </authorList>
    </citation>
    <scope>NUCLEOTIDE SEQUENCE</scope>
</reference>
<dbReference type="GO" id="GO:0003676">
    <property type="term" value="F:nucleic acid binding"/>
    <property type="evidence" value="ECO:0007669"/>
    <property type="project" value="InterPro"/>
</dbReference>
<dbReference type="GO" id="GO:0008408">
    <property type="term" value="F:3'-5' exonuclease activity"/>
    <property type="evidence" value="ECO:0007669"/>
    <property type="project" value="InterPro"/>
</dbReference>
<dbReference type="SMART" id="SM00474">
    <property type="entry name" value="35EXOc"/>
    <property type="match status" value="1"/>
</dbReference>
<accession>A0A6J7QLE9</accession>
<dbReference type="SUPFAM" id="SSF53098">
    <property type="entry name" value="Ribonuclease H-like"/>
    <property type="match status" value="1"/>
</dbReference>